<evidence type="ECO:0000313" key="2">
    <source>
        <dbReference type="Proteomes" id="UP000663203"/>
    </source>
</evidence>
<dbReference type="Gene3D" id="2.50.20.10">
    <property type="entry name" value="Lipoprotein localisation LolA/LolB/LppX"/>
    <property type="match status" value="1"/>
</dbReference>
<evidence type="ECO:0008006" key="3">
    <source>
        <dbReference type="Google" id="ProtNLM"/>
    </source>
</evidence>
<dbReference type="InterPro" id="IPR052944">
    <property type="entry name" value="Sporulation_related"/>
</dbReference>
<dbReference type="KEGG" id="hakz:J0X25_14085"/>
<dbReference type="PANTHER" id="PTHR37507:SF2">
    <property type="entry name" value="SPORULATION PROTEIN YDCC"/>
    <property type="match status" value="1"/>
</dbReference>
<dbReference type="PROSITE" id="PS51257">
    <property type="entry name" value="PROKAR_LIPOPROTEIN"/>
    <property type="match status" value="1"/>
</dbReference>
<evidence type="ECO:0000313" key="1">
    <source>
        <dbReference type="EMBL" id="QSW98517.1"/>
    </source>
</evidence>
<dbReference type="PANTHER" id="PTHR37507">
    <property type="entry name" value="SPORULATION PROTEIN YDCC"/>
    <property type="match status" value="1"/>
</dbReference>
<dbReference type="RefSeq" id="WP_207288126.1">
    <property type="nucleotide sequence ID" value="NZ_CP071462.1"/>
</dbReference>
<protein>
    <recommendedName>
        <fullName evidence="3">Outer membrane lipoprotein-sorting protein</fullName>
    </recommendedName>
</protein>
<name>A0A8A2VCU2_9EURY</name>
<gene>
    <name evidence="1" type="ORF">J0X25_14085</name>
</gene>
<proteinExistence type="predicted"/>
<accession>A0A8A2VCU2</accession>
<dbReference type="AlphaFoldDB" id="A0A8A2VCU2"/>
<sequence length="387" mass="42534">MEPTRRKFVGLGCGAATAVAGCLSVGDDGEGTTDADLEARLADLDRPETMIATVETTVERDGTTTTTTDEITARLTGETYVEGRNDDRTFRNVDDGERAWFHDLERNRVAVMDSEMSGESHIEYLYGETTTYFDQLEARVGGEATLDGRSVYRVRFDPPPSETVERSIGVLVGNTEFVIPLETEEREDSELQQSVERIDVWFDRETLFPVKQVVETDEADFDAVSTSLSLNEPVDDELFAYEPPADALVEEHVFPYLERYESPADAEAAAGVEMAEPTHVPERFERAGAAVVDYPYANDLREVSGRYAGDASVGESIRIGACNGPRPFALEGETVTVDGVSGTIVESDLGTIVEWACEERTYYVFATATVDRETALSVAESVEVDCD</sequence>
<reference evidence="1 2" key="1">
    <citation type="submission" date="2021-03" db="EMBL/GenBank/DDBJ databases">
        <title>Haloterrigena longa sp. nov. and Haloterrigena limicola sp. nov., extremely halophilic archaea isolated from a salt lake.</title>
        <authorList>
            <person name="Henglin C."/>
        </authorList>
    </citation>
    <scope>NUCLEOTIDE SEQUENCE [LARGE SCALE GENOMIC DNA]</scope>
    <source>
        <strain evidence="1 2">KZCA68</strain>
    </source>
</reference>
<dbReference type="GeneID" id="63188456"/>
<dbReference type="EMBL" id="CP071462">
    <property type="protein sequence ID" value="QSW98517.1"/>
    <property type="molecule type" value="Genomic_DNA"/>
</dbReference>
<organism evidence="1 2">
    <name type="scientific">Haloterrigena alkaliphila</name>
    <dbReference type="NCBI Taxonomy" id="2816475"/>
    <lineage>
        <taxon>Archaea</taxon>
        <taxon>Methanobacteriati</taxon>
        <taxon>Methanobacteriota</taxon>
        <taxon>Stenosarchaea group</taxon>
        <taxon>Halobacteria</taxon>
        <taxon>Halobacteriales</taxon>
        <taxon>Natrialbaceae</taxon>
        <taxon>Haloterrigena</taxon>
    </lineage>
</organism>
<keyword evidence="2" id="KW-1185">Reference proteome</keyword>
<dbReference type="Proteomes" id="UP000663203">
    <property type="component" value="Chromosome"/>
</dbReference>